<organism evidence="1 2">
    <name type="scientific">Elysia crispata</name>
    <name type="common">lettuce slug</name>
    <dbReference type="NCBI Taxonomy" id="231223"/>
    <lineage>
        <taxon>Eukaryota</taxon>
        <taxon>Metazoa</taxon>
        <taxon>Spiralia</taxon>
        <taxon>Lophotrochozoa</taxon>
        <taxon>Mollusca</taxon>
        <taxon>Gastropoda</taxon>
        <taxon>Heterobranchia</taxon>
        <taxon>Euthyneura</taxon>
        <taxon>Panpulmonata</taxon>
        <taxon>Sacoglossa</taxon>
        <taxon>Placobranchoidea</taxon>
        <taxon>Plakobranchidae</taxon>
        <taxon>Elysia</taxon>
    </lineage>
</organism>
<accession>A0AAE1A8Q8</accession>
<reference evidence="1" key="1">
    <citation type="journal article" date="2023" name="G3 (Bethesda)">
        <title>A reference genome for the long-term kleptoplast-retaining sea slug Elysia crispata morphotype clarki.</title>
        <authorList>
            <person name="Eastman K.E."/>
            <person name="Pendleton A.L."/>
            <person name="Shaikh M.A."/>
            <person name="Suttiyut T."/>
            <person name="Ogas R."/>
            <person name="Tomko P."/>
            <person name="Gavelis G."/>
            <person name="Widhalm J.R."/>
            <person name="Wisecaver J.H."/>
        </authorList>
    </citation>
    <scope>NUCLEOTIDE SEQUENCE</scope>
    <source>
        <strain evidence="1">ECLA1</strain>
    </source>
</reference>
<dbReference type="AlphaFoldDB" id="A0AAE1A8Q8"/>
<dbReference type="EMBL" id="JAWDGP010002489">
    <property type="protein sequence ID" value="KAK3782691.1"/>
    <property type="molecule type" value="Genomic_DNA"/>
</dbReference>
<evidence type="ECO:0000313" key="2">
    <source>
        <dbReference type="Proteomes" id="UP001283361"/>
    </source>
</evidence>
<name>A0AAE1A8Q8_9GAST</name>
<sequence>MLISCLYMSLCLRSTGAPESGKSLFEGVIATFTVKLSLGLKLQSRRSLTDFVLKANTEWSGSRTGHILHVPRLVNKVIHDNLILSP</sequence>
<protein>
    <submittedName>
        <fullName evidence="1">Uncharacterized protein</fullName>
    </submittedName>
</protein>
<proteinExistence type="predicted"/>
<evidence type="ECO:0000313" key="1">
    <source>
        <dbReference type="EMBL" id="KAK3782691.1"/>
    </source>
</evidence>
<dbReference type="Proteomes" id="UP001283361">
    <property type="component" value="Unassembled WGS sequence"/>
</dbReference>
<comment type="caution">
    <text evidence="1">The sequence shown here is derived from an EMBL/GenBank/DDBJ whole genome shotgun (WGS) entry which is preliminary data.</text>
</comment>
<gene>
    <name evidence="1" type="ORF">RRG08_037694</name>
</gene>
<keyword evidence="2" id="KW-1185">Reference proteome</keyword>